<evidence type="ECO:0000313" key="2">
    <source>
        <dbReference type="EMBL" id="SBS89230.1"/>
    </source>
</evidence>
<feature type="compositionally biased region" description="Basic and acidic residues" evidence="1">
    <location>
        <begin position="223"/>
        <end position="232"/>
    </location>
</feature>
<gene>
    <name evidence="2" type="ORF">POVCU2_0053250</name>
</gene>
<name>A0A1A8WBX3_PLAOA</name>
<evidence type="ECO:0000256" key="1">
    <source>
        <dbReference type="SAM" id="MobiDB-lite"/>
    </source>
</evidence>
<sequence>MTSQKLFSNSSKELISEKFYEAMNNDSSDLSKYENECNDIHVHNPKDEMKKICKKYLRYLEYCKLLHAEKYQYDVSILFNYWLYGILTLIYGANSTEKIRTGFSALQLKWGYYNNTIANKPYYIKCKPELSMVDHEDWDKRKKLYDYYVDYDTLSTMAKTFDDDCEYYKKIEEKKSLYEYFEKVCTTPKNNCPEFYEKCREYKPDNVLSKLLCHEKIAQEQAHAKAAERPDAMQHTLGSEQDAEVGPLGPSVPGLASDSETEVTSEASPIGTKVGQSVLGITPVLLTASALYRYTPIGSWIRNLGKNSTNSISVMDGEMEGFLGDTQASGDILLGETSNYISYKPM</sequence>
<accession>A0A1A8WBX3</accession>
<reference evidence="3" key="1">
    <citation type="submission" date="2016-05" db="EMBL/GenBank/DDBJ databases">
        <authorList>
            <person name="Naeem Raeece"/>
        </authorList>
    </citation>
    <scope>NUCLEOTIDE SEQUENCE [LARGE SCALE GENOMIC DNA]</scope>
</reference>
<evidence type="ECO:0000313" key="3">
    <source>
        <dbReference type="Proteomes" id="UP000078560"/>
    </source>
</evidence>
<feature type="region of interest" description="Disordered" evidence="1">
    <location>
        <begin position="223"/>
        <end position="269"/>
    </location>
</feature>
<dbReference type="Pfam" id="PF05795">
    <property type="entry name" value="Plasmodium_Vir"/>
    <property type="match status" value="1"/>
</dbReference>
<protein>
    <submittedName>
        <fullName evidence="2">PIR Superfamily Protein</fullName>
    </submittedName>
</protein>
<dbReference type="AlphaFoldDB" id="A0A1A8WBX3"/>
<dbReference type="EMBL" id="FLQU01000693">
    <property type="protein sequence ID" value="SBS89230.1"/>
    <property type="molecule type" value="Genomic_DNA"/>
</dbReference>
<dbReference type="InterPro" id="IPR008780">
    <property type="entry name" value="Plasmodium_Vir"/>
</dbReference>
<dbReference type="Proteomes" id="UP000078560">
    <property type="component" value="Unassembled WGS sequence"/>
</dbReference>
<proteinExistence type="predicted"/>
<organism evidence="2 3">
    <name type="scientific">Plasmodium ovale curtisi</name>
    <dbReference type="NCBI Taxonomy" id="864141"/>
    <lineage>
        <taxon>Eukaryota</taxon>
        <taxon>Sar</taxon>
        <taxon>Alveolata</taxon>
        <taxon>Apicomplexa</taxon>
        <taxon>Aconoidasida</taxon>
        <taxon>Haemosporida</taxon>
        <taxon>Plasmodiidae</taxon>
        <taxon>Plasmodium</taxon>
        <taxon>Plasmodium (Plasmodium)</taxon>
    </lineage>
</organism>